<feature type="region of interest" description="Disordered" evidence="1">
    <location>
        <begin position="88"/>
        <end position="108"/>
    </location>
</feature>
<evidence type="ECO:0000313" key="2">
    <source>
        <dbReference type="EMBL" id="BDV33942.1"/>
    </source>
</evidence>
<accession>A0ABN6VFC9</accession>
<evidence type="ECO:0000256" key="1">
    <source>
        <dbReference type="SAM" id="MobiDB-lite"/>
    </source>
</evidence>
<name>A0ABN6VFC9_9HYPH</name>
<gene>
    <name evidence="2" type="ORF">SS37A_14710</name>
</gene>
<evidence type="ECO:0000313" key="3">
    <source>
        <dbReference type="Proteomes" id="UP001317629"/>
    </source>
</evidence>
<proteinExistence type="predicted"/>
<dbReference type="RefSeq" id="WP_281931505.1">
    <property type="nucleotide sequence ID" value="NZ_AP027142.1"/>
</dbReference>
<dbReference type="EMBL" id="AP027142">
    <property type="protein sequence ID" value="BDV33942.1"/>
    <property type="molecule type" value="Genomic_DNA"/>
</dbReference>
<reference evidence="2 3" key="1">
    <citation type="journal article" date="2023" name="Int. J. Syst. Evol. Microbiol.">
        <title>Methylocystis iwaonis sp. nov., a type II methane-oxidizing bacterium from surface soil of a rice paddy field in Japan, and emended description of the genus Methylocystis (ex Whittenbury et al. 1970) Bowman et al. 1993.</title>
        <authorList>
            <person name="Kaise H."/>
            <person name="Sawadogo J.B."/>
            <person name="Alam M.S."/>
            <person name="Ueno C."/>
            <person name="Dianou D."/>
            <person name="Shinjo R."/>
            <person name="Asakawa S."/>
        </authorList>
    </citation>
    <scope>NUCLEOTIDE SEQUENCE [LARGE SCALE GENOMIC DNA]</scope>
    <source>
        <strain evidence="2 3">SS37A-Re</strain>
    </source>
</reference>
<protein>
    <submittedName>
        <fullName evidence="2">Uncharacterized protein</fullName>
    </submittedName>
</protein>
<organism evidence="2 3">
    <name type="scientific">Methylocystis iwaonis</name>
    <dbReference type="NCBI Taxonomy" id="2885079"/>
    <lineage>
        <taxon>Bacteria</taxon>
        <taxon>Pseudomonadati</taxon>
        <taxon>Pseudomonadota</taxon>
        <taxon>Alphaproteobacteria</taxon>
        <taxon>Hyphomicrobiales</taxon>
        <taxon>Methylocystaceae</taxon>
        <taxon>Methylocystis</taxon>
    </lineage>
</organism>
<dbReference type="Proteomes" id="UP001317629">
    <property type="component" value="Chromosome"/>
</dbReference>
<keyword evidence="3" id="KW-1185">Reference proteome</keyword>
<sequence>MADETHTQGRREPLPCRRAGETFETFFEGQSFRVTYGRFEDGRLAEVFINAVKTTTLFDHLARDTGLLLSLALQHGATAVQLASAVSRDSEGRPQGLAGHVLDAIDGE</sequence>